<dbReference type="SMART" id="SM00850">
    <property type="entry name" value="LytTR"/>
    <property type="match status" value="1"/>
</dbReference>
<gene>
    <name evidence="1" type="primary">lytR_2</name>
    <name evidence="1" type="ORF">A9Y57_00416</name>
</gene>
<evidence type="ECO:0000313" key="1">
    <source>
        <dbReference type="EMBL" id="PCH13782.1"/>
    </source>
</evidence>
<organism evidence="1 2">
    <name type="scientific">Streptococcus parauberis</name>
    <dbReference type="NCBI Taxonomy" id="1348"/>
    <lineage>
        <taxon>Bacteria</taxon>
        <taxon>Bacillati</taxon>
        <taxon>Bacillota</taxon>
        <taxon>Bacilli</taxon>
        <taxon>Lactobacillales</taxon>
        <taxon>Streptococcaceae</taxon>
        <taxon>Streptococcus</taxon>
    </lineage>
</organism>
<dbReference type="GO" id="GO:0000156">
    <property type="term" value="F:phosphorelay response regulator activity"/>
    <property type="evidence" value="ECO:0007669"/>
    <property type="project" value="InterPro"/>
</dbReference>
<dbReference type="EMBL" id="NSGR01000004">
    <property type="protein sequence ID" value="PCH13782.1"/>
    <property type="molecule type" value="Genomic_DNA"/>
</dbReference>
<dbReference type="Proteomes" id="UP000217465">
    <property type="component" value="Unassembled WGS sequence"/>
</dbReference>
<dbReference type="eggNOG" id="COG3279">
    <property type="taxonomic scope" value="Bacteria"/>
</dbReference>
<dbReference type="GO" id="GO:0003677">
    <property type="term" value="F:DNA binding"/>
    <property type="evidence" value="ECO:0007669"/>
    <property type="project" value="InterPro"/>
</dbReference>
<dbReference type="STRING" id="936154.STP_1685"/>
<dbReference type="InterPro" id="IPR007492">
    <property type="entry name" value="LytTR_DNA-bd_dom"/>
</dbReference>
<dbReference type="InterPro" id="IPR046947">
    <property type="entry name" value="LytR-like"/>
</dbReference>
<sequence>MKWLFKENPNKEEIELVIAKESYDQEVAALVDYLQGFKAMKADVLAVKIEDSIQLLKLTEIIAVEVDGDYLDIMTSQGQYHTRERLYKLKEKLPSSNFIQVSKQSLININHLIRLEASFSGNMLAILSQKNKVIISRRYVKELEKSLGL</sequence>
<dbReference type="RefSeq" id="WP_003102885.1">
    <property type="nucleotide sequence ID" value="NZ_BAWT01000003.1"/>
</dbReference>
<dbReference type="PANTHER" id="PTHR37299:SF1">
    <property type="entry name" value="STAGE 0 SPORULATION PROTEIN A HOMOLOG"/>
    <property type="match status" value="1"/>
</dbReference>
<accession>A0A0E2UAF5</accession>
<evidence type="ECO:0000313" key="2">
    <source>
        <dbReference type="Proteomes" id="UP000217465"/>
    </source>
</evidence>
<reference evidence="1 2" key="1">
    <citation type="submission" date="2016-06" db="EMBL/GenBank/DDBJ databases">
        <authorList>
            <person name="Haines A.N."/>
            <person name="Council K.R."/>
        </authorList>
    </citation>
    <scope>NUCLEOTIDE SEQUENCE [LARGE SCALE GENOMIC DNA]</scope>
    <source>
        <strain evidence="1 2">SP158-29</strain>
    </source>
</reference>
<comment type="caution">
    <text evidence="1">The sequence shown here is derived from an EMBL/GenBank/DDBJ whole genome shotgun (WGS) entry which is preliminary data.</text>
</comment>
<dbReference type="PANTHER" id="PTHR37299">
    <property type="entry name" value="TRANSCRIPTIONAL REGULATOR-RELATED"/>
    <property type="match status" value="1"/>
</dbReference>
<dbReference type="AlphaFoldDB" id="A0A0E2UAF5"/>
<dbReference type="Gene3D" id="2.40.50.1020">
    <property type="entry name" value="LytTr DNA-binding domain"/>
    <property type="match status" value="1"/>
</dbReference>
<dbReference type="OMA" id="YLEFYTV"/>
<proteinExistence type="predicted"/>
<name>A0A0E2UAF5_9STRE</name>
<dbReference type="PROSITE" id="PS50930">
    <property type="entry name" value="HTH_LYTTR"/>
    <property type="match status" value="1"/>
</dbReference>
<dbReference type="Pfam" id="PF04397">
    <property type="entry name" value="LytTR"/>
    <property type="match status" value="1"/>
</dbReference>
<dbReference type="GeneID" id="61421071"/>
<protein>
    <submittedName>
        <fullName evidence="1">Sensory transduction protein LytR</fullName>
    </submittedName>
</protein>